<dbReference type="SMART" id="SM00028">
    <property type="entry name" value="TPR"/>
    <property type="match status" value="3"/>
</dbReference>
<sequence length="237" mass="27658">MRRRNVLHFLVLSLTVAVLMALCPSQAAAQQKATDADRLGMALEYFQSAKYHEALLIFQKLDKQYKLNPRFKAYMALCYYYEWDYKKAVGYFEKVLPLLGGLSPQELSVYHYAAGESYFQLHIYDKALAYFSRDLKLCYDREKGDIYYRIGLCHMFREEWQEAYDSYSLAEDYYLRYRDTTTLKARLAQIANMKRGCQPGIARDIDKIRSGILKQHPSTTAPVVSPWPATVDDSLWQ</sequence>
<keyword evidence="3" id="KW-1185">Reference proteome</keyword>
<accession>A0A9R1C792</accession>
<dbReference type="EMBL" id="BPUB01000001">
    <property type="protein sequence ID" value="GJG57312.1"/>
    <property type="molecule type" value="Genomic_DNA"/>
</dbReference>
<feature type="signal peptide" evidence="1">
    <location>
        <begin position="1"/>
        <end position="29"/>
    </location>
</feature>
<dbReference type="InterPro" id="IPR011990">
    <property type="entry name" value="TPR-like_helical_dom_sf"/>
</dbReference>
<evidence type="ECO:0000313" key="3">
    <source>
        <dbReference type="Proteomes" id="UP000825483"/>
    </source>
</evidence>
<dbReference type="Proteomes" id="UP000825483">
    <property type="component" value="Unassembled WGS sequence"/>
</dbReference>
<protein>
    <recommendedName>
        <fullName evidence="4">Tetratricopeptide repeat protein</fullName>
    </recommendedName>
</protein>
<dbReference type="Gene3D" id="1.25.40.10">
    <property type="entry name" value="Tetratricopeptide repeat domain"/>
    <property type="match status" value="2"/>
</dbReference>
<keyword evidence="1" id="KW-0732">Signal</keyword>
<name>A0A9R1C792_9BACT</name>
<dbReference type="RefSeq" id="WP_223930320.1">
    <property type="nucleotide sequence ID" value="NZ_BPTW01000002.1"/>
</dbReference>
<proteinExistence type="predicted"/>
<dbReference type="AlphaFoldDB" id="A0A9R1C792"/>
<dbReference type="SUPFAM" id="SSF48452">
    <property type="entry name" value="TPR-like"/>
    <property type="match status" value="1"/>
</dbReference>
<reference evidence="2" key="1">
    <citation type="journal article" date="2022" name="Int. J. Syst. Evol. Microbiol.">
        <title>Prevotella lacticifex sp. nov., isolated from the rumen of cows.</title>
        <authorList>
            <person name="Shinkai T."/>
            <person name="Ikeyama N."/>
            <person name="Kumagai M."/>
            <person name="Ohmori H."/>
            <person name="Sakamoto M."/>
            <person name="Ohkuma M."/>
            <person name="Mitsumori M."/>
        </authorList>
    </citation>
    <scope>NUCLEOTIDE SEQUENCE</scope>
    <source>
        <strain evidence="2">R5076</strain>
    </source>
</reference>
<feature type="chain" id="PRO_5040382536" description="Tetratricopeptide repeat protein" evidence="1">
    <location>
        <begin position="30"/>
        <end position="237"/>
    </location>
</feature>
<evidence type="ECO:0000313" key="2">
    <source>
        <dbReference type="EMBL" id="GJG57312.1"/>
    </source>
</evidence>
<comment type="caution">
    <text evidence="2">The sequence shown here is derived from an EMBL/GenBank/DDBJ whole genome shotgun (WGS) entry which is preliminary data.</text>
</comment>
<organism evidence="2 3">
    <name type="scientific">Prevotella lacticifex</name>
    <dbReference type="NCBI Taxonomy" id="2854755"/>
    <lineage>
        <taxon>Bacteria</taxon>
        <taxon>Pseudomonadati</taxon>
        <taxon>Bacteroidota</taxon>
        <taxon>Bacteroidia</taxon>
        <taxon>Bacteroidales</taxon>
        <taxon>Prevotellaceae</taxon>
        <taxon>Prevotella</taxon>
    </lineage>
</organism>
<dbReference type="InterPro" id="IPR019734">
    <property type="entry name" value="TPR_rpt"/>
</dbReference>
<gene>
    <name evidence="2" type="ORF">PRLR5076_01630</name>
</gene>
<evidence type="ECO:0000256" key="1">
    <source>
        <dbReference type="SAM" id="SignalP"/>
    </source>
</evidence>
<evidence type="ECO:0008006" key="4">
    <source>
        <dbReference type="Google" id="ProtNLM"/>
    </source>
</evidence>